<dbReference type="Proteomes" id="UP000314251">
    <property type="component" value="Unassembled WGS sequence"/>
</dbReference>
<evidence type="ECO:0000256" key="1">
    <source>
        <dbReference type="SAM" id="MobiDB-lite"/>
    </source>
</evidence>
<proteinExistence type="predicted"/>
<protein>
    <submittedName>
        <fullName evidence="2">Uncharacterized protein</fullName>
    </submittedName>
</protein>
<dbReference type="EMBL" id="VDLY02000001">
    <property type="protein sequence ID" value="KAB8170997.1"/>
    <property type="molecule type" value="Genomic_DNA"/>
</dbReference>
<name>A0A5N6AQ71_9ACTN</name>
<feature type="region of interest" description="Disordered" evidence="1">
    <location>
        <begin position="150"/>
        <end position="171"/>
    </location>
</feature>
<gene>
    <name evidence="2" type="ORF">FH607_001265</name>
</gene>
<sequence length="171" mass="18221">MHHHGYLWLGEKRTFDRESVRRPAPQAPAAGCDAEVRERHREAVAAYPTSEVPPLQTSHWLLKPPALVRGTWAQPRDAGRWLGERLAEVAPRFAGEADRSAGRLAGLVDAAVERLARGGDVSLGHYLRGTLFHSVALVTCAPNRAAPELPCPTGGHGGGGDGAPPPRGPVS</sequence>
<dbReference type="OrthoDB" id="4320824at2"/>
<comment type="caution">
    <text evidence="2">The sequence shown here is derived from an EMBL/GenBank/DDBJ whole genome shotgun (WGS) entry which is preliminary data.</text>
</comment>
<dbReference type="RefSeq" id="WP_139665683.1">
    <property type="nucleotide sequence ID" value="NZ_VDLY02000001.1"/>
</dbReference>
<organism evidence="2 3">
    <name type="scientific">Streptomyces mimosae</name>
    <dbReference type="NCBI Taxonomy" id="2586635"/>
    <lineage>
        <taxon>Bacteria</taxon>
        <taxon>Bacillati</taxon>
        <taxon>Actinomycetota</taxon>
        <taxon>Actinomycetes</taxon>
        <taxon>Kitasatosporales</taxon>
        <taxon>Streptomycetaceae</taxon>
        <taxon>Streptomyces</taxon>
    </lineage>
</organism>
<accession>A0A5N6AQ71</accession>
<reference evidence="2" key="1">
    <citation type="submission" date="2019-10" db="EMBL/GenBank/DDBJ databases">
        <title>Nonomuraea sp. nov., isolated from Phyllanthus amarus.</title>
        <authorList>
            <person name="Klykleung N."/>
            <person name="Tanasupawat S."/>
        </authorList>
    </citation>
    <scope>NUCLEOTIDE SEQUENCE [LARGE SCALE GENOMIC DNA]</scope>
    <source>
        <strain evidence="2">3MP-10</strain>
    </source>
</reference>
<evidence type="ECO:0000313" key="2">
    <source>
        <dbReference type="EMBL" id="KAB8170997.1"/>
    </source>
</evidence>
<dbReference type="AlphaFoldDB" id="A0A5N6AQ71"/>
<keyword evidence="3" id="KW-1185">Reference proteome</keyword>
<evidence type="ECO:0000313" key="3">
    <source>
        <dbReference type="Proteomes" id="UP000314251"/>
    </source>
</evidence>